<evidence type="ECO:0000313" key="1">
    <source>
        <dbReference type="EMBL" id="EGT43464.1"/>
    </source>
</evidence>
<protein>
    <submittedName>
        <fullName evidence="1">Uncharacterized protein</fullName>
    </submittedName>
</protein>
<sequence length="161" mass="18629">MWSIVIRKVDENNEPKLVVYLKSSKPLGTPTQSMDVSLDINLYTRAYHRPSAHLNKDNQLEEQHGTQICTWNALKLTDEEKKQEGKPRIIQDAKLKRQKLRVRIKAKVNKTGFLHGDFMRGTNTPNEAKFVVGDTNFYVPKKHFDKLPPSIQYAHQPGSRY</sequence>
<dbReference type="Proteomes" id="UP000008068">
    <property type="component" value="Unassembled WGS sequence"/>
</dbReference>
<keyword evidence="2" id="KW-1185">Reference proteome</keyword>
<organism evidence="2">
    <name type="scientific">Caenorhabditis brenneri</name>
    <name type="common">Nematode worm</name>
    <dbReference type="NCBI Taxonomy" id="135651"/>
    <lineage>
        <taxon>Eukaryota</taxon>
        <taxon>Metazoa</taxon>
        <taxon>Ecdysozoa</taxon>
        <taxon>Nematoda</taxon>
        <taxon>Chromadorea</taxon>
        <taxon>Rhabditida</taxon>
        <taxon>Rhabditina</taxon>
        <taxon>Rhabditomorpha</taxon>
        <taxon>Rhabditoidea</taxon>
        <taxon>Rhabditidae</taxon>
        <taxon>Peloderinae</taxon>
        <taxon>Caenorhabditis</taxon>
    </lineage>
</organism>
<accession>G0P2Z1</accession>
<dbReference type="AlphaFoldDB" id="G0P2Z1"/>
<dbReference type="EMBL" id="GL380033">
    <property type="protein sequence ID" value="EGT43464.1"/>
    <property type="molecule type" value="Genomic_DNA"/>
</dbReference>
<proteinExistence type="predicted"/>
<gene>
    <name evidence="1" type="ORF">CAEBREN_07831</name>
</gene>
<evidence type="ECO:0000313" key="2">
    <source>
        <dbReference type="Proteomes" id="UP000008068"/>
    </source>
</evidence>
<dbReference type="HOGENOM" id="CLU_1645215_0_0_1"/>
<name>G0P2Z1_CAEBE</name>
<dbReference type="InParanoid" id="G0P2Z1"/>
<reference evidence="2" key="1">
    <citation type="submission" date="2011-07" db="EMBL/GenBank/DDBJ databases">
        <authorList>
            <consortium name="Caenorhabditis brenneri Sequencing and Analysis Consortium"/>
            <person name="Wilson R.K."/>
        </authorList>
    </citation>
    <scope>NUCLEOTIDE SEQUENCE [LARGE SCALE GENOMIC DNA]</scope>
    <source>
        <strain evidence="2">PB2801</strain>
    </source>
</reference>